<name>A0ABR2T082_9ROSI</name>
<dbReference type="PANTHER" id="PTHR31672">
    <property type="entry name" value="BNACNNG10540D PROTEIN"/>
    <property type="match status" value="1"/>
</dbReference>
<dbReference type="Gene3D" id="1.20.1280.50">
    <property type="match status" value="1"/>
</dbReference>
<dbReference type="InterPro" id="IPR013187">
    <property type="entry name" value="F-box-assoc_dom_typ3"/>
</dbReference>
<dbReference type="SUPFAM" id="SSF81383">
    <property type="entry name" value="F-box domain"/>
    <property type="match status" value="1"/>
</dbReference>
<dbReference type="InterPro" id="IPR036047">
    <property type="entry name" value="F-box-like_dom_sf"/>
</dbReference>
<evidence type="ECO:0000313" key="2">
    <source>
        <dbReference type="EMBL" id="KAK9030886.1"/>
    </source>
</evidence>
<gene>
    <name evidence="2" type="ORF">V6N11_032292</name>
</gene>
<dbReference type="InterPro" id="IPR017451">
    <property type="entry name" value="F-box-assoc_interact_dom"/>
</dbReference>
<evidence type="ECO:0000259" key="1">
    <source>
        <dbReference type="SMART" id="SM00256"/>
    </source>
</evidence>
<comment type="caution">
    <text evidence="2">The sequence shown here is derived from an EMBL/GenBank/DDBJ whole genome shotgun (WGS) entry which is preliminary data.</text>
</comment>
<dbReference type="Pfam" id="PF08268">
    <property type="entry name" value="FBA_3"/>
    <property type="match status" value="1"/>
</dbReference>
<dbReference type="SMART" id="SM00256">
    <property type="entry name" value="FBOX"/>
    <property type="match status" value="1"/>
</dbReference>
<dbReference type="Proteomes" id="UP001396334">
    <property type="component" value="Unassembled WGS sequence"/>
</dbReference>
<dbReference type="InterPro" id="IPR050796">
    <property type="entry name" value="SCF_F-box_component"/>
</dbReference>
<keyword evidence="3" id="KW-1185">Reference proteome</keyword>
<proteinExistence type="predicted"/>
<dbReference type="CDD" id="cd22157">
    <property type="entry name" value="F-box_AtFBW1-like"/>
    <property type="match status" value="1"/>
</dbReference>
<dbReference type="Pfam" id="PF00646">
    <property type="entry name" value="F-box"/>
    <property type="match status" value="1"/>
</dbReference>
<dbReference type="PANTHER" id="PTHR31672:SF13">
    <property type="entry name" value="F-BOX PROTEIN CPR30-LIKE"/>
    <property type="match status" value="1"/>
</dbReference>
<reference evidence="2 3" key="1">
    <citation type="journal article" date="2024" name="G3 (Bethesda)">
        <title>Genome assembly of Hibiscus sabdariffa L. provides insights into metabolisms of medicinal natural products.</title>
        <authorList>
            <person name="Kim T."/>
        </authorList>
    </citation>
    <scope>NUCLEOTIDE SEQUENCE [LARGE SCALE GENOMIC DNA]</scope>
    <source>
        <strain evidence="2">TK-2024</strain>
        <tissue evidence="2">Old leaves</tissue>
    </source>
</reference>
<sequence>MGGLSKPGCDLPEALVLEILSKLPVKSLTRFRSVCKPWFSSFQTPFFITKHLHNNNHLNLLHKGFCGDTRDGVYSFSQLSTEKGRNFSVKENFHLPFSGKGWSDLVVDGPCNGILCLELGDGCDKAVLWNPSTREFKILPQPPHSTSFDFLSLGFGYDSQTDDYKVVRFVVNYFEEDSDAVEHNYQVDLYSLTSDSWKEISYPGVEPYDLPPFNCYINGVYYWHATQSSAHLILSFDMVNEKFSTLPLPQSQTSEGFYSHLLDFNGLLGAIFYPVEGTEKSFDLWVMNESWTKQFSIESVPGVEMLLGFWKTGELFIESLDHQLVLFDPSTREFKNLVGRPEIDIEHKDGWGTTTKEWYRCLSNGEIVICGSASDAMDLSFYLLDDPSFCNLQTCHHQKNMQCQDKLSCYGKEELFYFLIKKWEKQQNQSFTMNCQKTFLPCAHQ</sequence>
<evidence type="ECO:0000313" key="3">
    <source>
        <dbReference type="Proteomes" id="UP001396334"/>
    </source>
</evidence>
<dbReference type="NCBIfam" id="TIGR01640">
    <property type="entry name" value="F_box_assoc_1"/>
    <property type="match status" value="1"/>
</dbReference>
<organism evidence="2 3">
    <name type="scientific">Hibiscus sabdariffa</name>
    <name type="common">roselle</name>
    <dbReference type="NCBI Taxonomy" id="183260"/>
    <lineage>
        <taxon>Eukaryota</taxon>
        <taxon>Viridiplantae</taxon>
        <taxon>Streptophyta</taxon>
        <taxon>Embryophyta</taxon>
        <taxon>Tracheophyta</taxon>
        <taxon>Spermatophyta</taxon>
        <taxon>Magnoliopsida</taxon>
        <taxon>eudicotyledons</taxon>
        <taxon>Gunneridae</taxon>
        <taxon>Pentapetalae</taxon>
        <taxon>rosids</taxon>
        <taxon>malvids</taxon>
        <taxon>Malvales</taxon>
        <taxon>Malvaceae</taxon>
        <taxon>Malvoideae</taxon>
        <taxon>Hibiscus</taxon>
    </lineage>
</organism>
<protein>
    <recommendedName>
        <fullName evidence="1">F-box domain-containing protein</fullName>
    </recommendedName>
</protein>
<dbReference type="InterPro" id="IPR001810">
    <property type="entry name" value="F-box_dom"/>
</dbReference>
<accession>A0ABR2T082</accession>
<feature type="domain" description="F-box" evidence="1">
    <location>
        <begin position="11"/>
        <end position="50"/>
    </location>
</feature>
<dbReference type="EMBL" id="JBBPBN010000010">
    <property type="protein sequence ID" value="KAK9030886.1"/>
    <property type="molecule type" value="Genomic_DNA"/>
</dbReference>